<evidence type="ECO:0000313" key="2">
    <source>
        <dbReference type="EMBL" id="ELY88722.1"/>
    </source>
</evidence>
<feature type="region of interest" description="Disordered" evidence="1">
    <location>
        <begin position="48"/>
        <end position="105"/>
    </location>
</feature>
<dbReference type="Proteomes" id="UP000011519">
    <property type="component" value="Unassembled WGS sequence"/>
</dbReference>
<accession>L9ZT47</accession>
<evidence type="ECO:0000313" key="3">
    <source>
        <dbReference type="Proteomes" id="UP000011519"/>
    </source>
</evidence>
<comment type="caution">
    <text evidence="2">The sequence shown here is derived from an EMBL/GenBank/DDBJ whole genome shotgun (WGS) entry which is preliminary data.</text>
</comment>
<feature type="compositionally biased region" description="Acidic residues" evidence="1">
    <location>
        <begin position="1"/>
        <end position="10"/>
    </location>
</feature>
<feature type="compositionally biased region" description="Low complexity" evidence="1">
    <location>
        <begin position="11"/>
        <end position="35"/>
    </location>
</feature>
<dbReference type="AlphaFoldDB" id="L9ZT47"/>
<feature type="region of interest" description="Disordered" evidence="1">
    <location>
        <begin position="1"/>
        <end position="36"/>
    </location>
</feature>
<gene>
    <name evidence="2" type="ORF">C483_15342</name>
</gene>
<keyword evidence="3" id="KW-1185">Reference proteome</keyword>
<evidence type="ECO:0008006" key="4">
    <source>
        <dbReference type="Google" id="ProtNLM"/>
    </source>
</evidence>
<reference evidence="2 3" key="1">
    <citation type="journal article" date="2014" name="PLoS Genet.">
        <title>Phylogenetically driven sequencing of extremely halophilic archaea reveals strategies for static and dynamic osmo-response.</title>
        <authorList>
            <person name="Becker E.A."/>
            <person name="Seitzer P.M."/>
            <person name="Tritt A."/>
            <person name="Larsen D."/>
            <person name="Krusor M."/>
            <person name="Yao A.I."/>
            <person name="Wu D."/>
            <person name="Madern D."/>
            <person name="Eisen J.A."/>
            <person name="Darling A.E."/>
            <person name="Facciotti M.T."/>
        </authorList>
    </citation>
    <scope>NUCLEOTIDE SEQUENCE [LARGE SCALE GENOMIC DNA]</scope>
    <source>
        <strain evidence="2 3">JCM 10989</strain>
    </source>
</reference>
<proteinExistence type="predicted"/>
<name>L9ZT47_9EURY</name>
<evidence type="ECO:0000256" key="1">
    <source>
        <dbReference type="SAM" id="MobiDB-lite"/>
    </source>
</evidence>
<sequence>MCEQSDEDDTTTTATATASSGDTNTDPPDTLTPCPRCQTPVTTVSAIGPTDAIAGPCGCRVAPGLLARKREERRNRGKRRERRRKQGRHDQQDQHNQNHRHDQRD</sequence>
<organism evidence="2 3">
    <name type="scientific">Natrialba hulunbeirensis JCM 10989</name>
    <dbReference type="NCBI Taxonomy" id="1227493"/>
    <lineage>
        <taxon>Archaea</taxon>
        <taxon>Methanobacteriati</taxon>
        <taxon>Methanobacteriota</taxon>
        <taxon>Stenosarchaea group</taxon>
        <taxon>Halobacteria</taxon>
        <taxon>Halobacteriales</taxon>
        <taxon>Natrialbaceae</taxon>
        <taxon>Natrialba</taxon>
    </lineage>
</organism>
<dbReference type="EMBL" id="AOIM01000038">
    <property type="protein sequence ID" value="ELY88722.1"/>
    <property type="molecule type" value="Genomic_DNA"/>
</dbReference>
<feature type="compositionally biased region" description="Basic residues" evidence="1">
    <location>
        <begin position="75"/>
        <end position="87"/>
    </location>
</feature>
<protein>
    <recommendedName>
        <fullName evidence="4">Small CPxCG-related zinc finger protein</fullName>
    </recommendedName>
</protein>